<evidence type="ECO:0000256" key="6">
    <source>
        <dbReference type="ARBA" id="ARBA00023136"/>
    </source>
</evidence>
<dbReference type="STRING" id="1423783.FC50_GL001412"/>
<dbReference type="AlphaFoldDB" id="A0A0R1U4R7"/>
<gene>
    <name evidence="9" type="ORF">FC50_GL001412</name>
</gene>
<dbReference type="PATRIC" id="fig|1423783.4.peg.1453"/>
<dbReference type="EMBL" id="AZFJ01000049">
    <property type="protein sequence ID" value="KRL86005.1"/>
    <property type="molecule type" value="Genomic_DNA"/>
</dbReference>
<dbReference type="Proteomes" id="UP000051922">
    <property type="component" value="Unassembled WGS sequence"/>
</dbReference>
<dbReference type="GO" id="GO:0005886">
    <property type="term" value="C:plasma membrane"/>
    <property type="evidence" value="ECO:0007669"/>
    <property type="project" value="UniProtKB-SubCell"/>
</dbReference>
<keyword evidence="3 7" id="KW-1003">Cell membrane</keyword>
<organism evidence="9 10">
    <name type="scientific">Lacticaseibacillus pantheris DSM 15945 = JCM 12539 = NBRC 106106</name>
    <dbReference type="NCBI Taxonomy" id="1423783"/>
    <lineage>
        <taxon>Bacteria</taxon>
        <taxon>Bacillati</taxon>
        <taxon>Bacillota</taxon>
        <taxon>Bacilli</taxon>
        <taxon>Lactobacillales</taxon>
        <taxon>Lactobacillaceae</taxon>
        <taxon>Lacticaseibacillus</taxon>
    </lineage>
</organism>
<evidence type="ECO:0000313" key="10">
    <source>
        <dbReference type="Proteomes" id="UP000051922"/>
    </source>
</evidence>
<evidence type="ECO:0000313" key="9">
    <source>
        <dbReference type="EMBL" id="KRL86005.1"/>
    </source>
</evidence>
<evidence type="ECO:0000256" key="5">
    <source>
        <dbReference type="ARBA" id="ARBA00022989"/>
    </source>
</evidence>
<feature type="transmembrane region" description="Helical" evidence="7">
    <location>
        <begin position="162"/>
        <end position="184"/>
    </location>
</feature>
<dbReference type="Pfam" id="PF09335">
    <property type="entry name" value="VTT_dom"/>
    <property type="match status" value="1"/>
</dbReference>
<feature type="transmembrane region" description="Helical" evidence="7">
    <location>
        <begin position="74"/>
        <end position="93"/>
    </location>
</feature>
<feature type="domain" description="VTT" evidence="8">
    <location>
        <begin position="54"/>
        <end position="182"/>
    </location>
</feature>
<sequence length="224" mass="24612">MNGEKYMSVILLTSLIPNISQLVPQLITQYGNLIYVGLFIVILIETGVVVLPFLPGDSLLFLCGSLAAVGQHSLNVWLLFGLLSVAAAVGDAMNFEIGQHFGQYLANSERWRRLIKPKYLQQSATFFDRHGKGAIFLGRFVPIVRTFIPFTAGISHMHYRDFAVYNILGAVSWVGSAVGAGYFFGNIPLIKAHFELIMLAIVAISLIPVIIVGLRSRKGQTDAE</sequence>
<evidence type="ECO:0000256" key="3">
    <source>
        <dbReference type="ARBA" id="ARBA00022475"/>
    </source>
</evidence>
<comment type="caution">
    <text evidence="9">The sequence shown here is derived from an EMBL/GenBank/DDBJ whole genome shotgun (WGS) entry which is preliminary data.</text>
</comment>
<comment type="subcellular location">
    <subcellularLocation>
        <location evidence="1 7">Cell membrane</location>
        <topology evidence="1 7">Multi-pass membrane protein</topology>
    </subcellularLocation>
</comment>
<dbReference type="PANTHER" id="PTHR30353:SF0">
    <property type="entry name" value="TRANSMEMBRANE PROTEIN"/>
    <property type="match status" value="1"/>
</dbReference>
<feature type="transmembrane region" description="Helical" evidence="7">
    <location>
        <begin position="196"/>
        <end position="214"/>
    </location>
</feature>
<keyword evidence="4 7" id="KW-0812">Transmembrane</keyword>
<accession>A0A0R1U4R7</accession>
<keyword evidence="10" id="KW-1185">Reference proteome</keyword>
<comment type="similarity">
    <text evidence="2 7">Belongs to the DedA family.</text>
</comment>
<dbReference type="PANTHER" id="PTHR30353">
    <property type="entry name" value="INNER MEMBRANE PROTEIN DEDA-RELATED"/>
    <property type="match status" value="1"/>
</dbReference>
<proteinExistence type="inferred from homology"/>
<protein>
    <submittedName>
        <fullName evidence="9">DedA protein (DSG-1 protein)</fullName>
    </submittedName>
</protein>
<dbReference type="InterPro" id="IPR032816">
    <property type="entry name" value="VTT_dom"/>
</dbReference>
<evidence type="ECO:0000259" key="8">
    <source>
        <dbReference type="Pfam" id="PF09335"/>
    </source>
</evidence>
<evidence type="ECO:0000256" key="1">
    <source>
        <dbReference type="ARBA" id="ARBA00004651"/>
    </source>
</evidence>
<dbReference type="InterPro" id="IPR032818">
    <property type="entry name" value="DedA-like"/>
</dbReference>
<evidence type="ECO:0000256" key="4">
    <source>
        <dbReference type="ARBA" id="ARBA00022692"/>
    </source>
</evidence>
<keyword evidence="6 7" id="KW-0472">Membrane</keyword>
<reference evidence="9 10" key="1">
    <citation type="journal article" date="2015" name="Genome Announc.">
        <title>Expanding the biotechnology potential of lactobacilli through comparative genomics of 213 strains and associated genera.</title>
        <authorList>
            <person name="Sun Z."/>
            <person name="Harris H.M."/>
            <person name="McCann A."/>
            <person name="Guo C."/>
            <person name="Argimon S."/>
            <person name="Zhang W."/>
            <person name="Yang X."/>
            <person name="Jeffery I.B."/>
            <person name="Cooney J.C."/>
            <person name="Kagawa T.F."/>
            <person name="Liu W."/>
            <person name="Song Y."/>
            <person name="Salvetti E."/>
            <person name="Wrobel A."/>
            <person name="Rasinkangas P."/>
            <person name="Parkhill J."/>
            <person name="Rea M.C."/>
            <person name="O'Sullivan O."/>
            <person name="Ritari J."/>
            <person name="Douillard F.P."/>
            <person name="Paul Ross R."/>
            <person name="Yang R."/>
            <person name="Briner A.E."/>
            <person name="Felis G.E."/>
            <person name="de Vos W.M."/>
            <person name="Barrangou R."/>
            <person name="Klaenhammer T.R."/>
            <person name="Caufield P.W."/>
            <person name="Cui Y."/>
            <person name="Zhang H."/>
            <person name="O'Toole P.W."/>
        </authorList>
    </citation>
    <scope>NUCLEOTIDE SEQUENCE [LARGE SCALE GENOMIC DNA]</scope>
    <source>
        <strain evidence="9 10">DSM 15945</strain>
    </source>
</reference>
<evidence type="ECO:0000256" key="2">
    <source>
        <dbReference type="ARBA" id="ARBA00010792"/>
    </source>
</evidence>
<keyword evidence="5 7" id="KW-1133">Transmembrane helix</keyword>
<feature type="transmembrane region" description="Helical" evidence="7">
    <location>
        <begin position="33"/>
        <end position="54"/>
    </location>
</feature>
<name>A0A0R1U4R7_9LACO</name>
<evidence type="ECO:0000256" key="7">
    <source>
        <dbReference type="RuleBase" id="RU367016"/>
    </source>
</evidence>